<sequence>ANKYSWLPAIDECALFFMDLLEFFRIKKEPEINVEFIETELRISLLNENEQRKLNSNICGRMKLNHVFLCMLCERFMFSYRHVFMHIACPDHIKKVDCKSPSFKRANELLIAMVGEETRTNKMLDRRGNGGRETTSE</sequence>
<keyword evidence="2" id="KW-1185">Reference proteome</keyword>
<name>A0AAN4YZJ6_9BILA</name>
<comment type="caution">
    <text evidence="1">The sequence shown here is derived from an EMBL/GenBank/DDBJ whole genome shotgun (WGS) entry which is preliminary data.</text>
</comment>
<protein>
    <submittedName>
        <fullName evidence="1">Uncharacterized protein</fullName>
    </submittedName>
</protein>
<evidence type="ECO:0000313" key="2">
    <source>
        <dbReference type="Proteomes" id="UP001328107"/>
    </source>
</evidence>
<organism evidence="1 2">
    <name type="scientific">Pristionchus mayeri</name>
    <dbReference type="NCBI Taxonomy" id="1317129"/>
    <lineage>
        <taxon>Eukaryota</taxon>
        <taxon>Metazoa</taxon>
        <taxon>Ecdysozoa</taxon>
        <taxon>Nematoda</taxon>
        <taxon>Chromadorea</taxon>
        <taxon>Rhabditida</taxon>
        <taxon>Rhabditina</taxon>
        <taxon>Diplogasteromorpha</taxon>
        <taxon>Diplogasteroidea</taxon>
        <taxon>Neodiplogasteridae</taxon>
        <taxon>Pristionchus</taxon>
    </lineage>
</organism>
<dbReference type="Proteomes" id="UP001328107">
    <property type="component" value="Unassembled WGS sequence"/>
</dbReference>
<reference evidence="2" key="1">
    <citation type="submission" date="2022-10" db="EMBL/GenBank/DDBJ databases">
        <title>Genome assembly of Pristionchus species.</title>
        <authorList>
            <person name="Yoshida K."/>
            <person name="Sommer R.J."/>
        </authorList>
    </citation>
    <scope>NUCLEOTIDE SEQUENCE [LARGE SCALE GENOMIC DNA]</scope>
    <source>
        <strain evidence="2">RS5460</strain>
    </source>
</reference>
<proteinExistence type="predicted"/>
<feature type="non-terminal residue" evidence="1">
    <location>
        <position position="1"/>
    </location>
</feature>
<accession>A0AAN4YZJ6</accession>
<dbReference type="EMBL" id="BTRK01000001">
    <property type="protein sequence ID" value="GMR31283.1"/>
    <property type="molecule type" value="Genomic_DNA"/>
</dbReference>
<evidence type="ECO:0000313" key="1">
    <source>
        <dbReference type="EMBL" id="GMR31283.1"/>
    </source>
</evidence>
<gene>
    <name evidence="1" type="ORF">PMAYCL1PPCAC_01478</name>
</gene>
<dbReference type="AlphaFoldDB" id="A0AAN4YZJ6"/>